<comment type="caution">
    <text evidence="3">The sequence shown here is derived from an EMBL/GenBank/DDBJ whole genome shotgun (WGS) entry which is preliminary data.</text>
</comment>
<dbReference type="AlphaFoldDB" id="A0A370HLX1"/>
<dbReference type="GO" id="GO:0008933">
    <property type="term" value="F:peptidoglycan lytic transglycosylase activity"/>
    <property type="evidence" value="ECO:0007669"/>
    <property type="project" value="TreeGrafter"/>
</dbReference>
<keyword evidence="4" id="KW-1185">Reference proteome</keyword>
<dbReference type="Proteomes" id="UP000254925">
    <property type="component" value="Unassembled WGS sequence"/>
</dbReference>
<evidence type="ECO:0000313" key="4">
    <source>
        <dbReference type="Proteomes" id="UP000254925"/>
    </source>
</evidence>
<dbReference type="PANTHER" id="PTHR30163">
    <property type="entry name" value="MEMBRANE-BOUND LYTIC MUREIN TRANSGLYCOSYLASE B"/>
    <property type="match status" value="1"/>
</dbReference>
<dbReference type="NCBIfam" id="TIGR02283">
    <property type="entry name" value="MltB_2"/>
    <property type="match status" value="1"/>
</dbReference>
<dbReference type="CDD" id="cd13399">
    <property type="entry name" value="Slt35-like"/>
    <property type="match status" value="1"/>
</dbReference>
<sequence length="277" mass="30136">MPAFARTAFIAALLLTAGQASAATCRDPAGFEKWLGDIQQEAVQQGISPRAVQAGLAGVTFDQSVINKDRGQKVFRQSFEQFSGRMVSSYRLKTGAAMLKRHAGTLSRIEQRYGVPAPVLVAIWGLETDFGAVKGNMPVIRSVATLAFDCRRSEMFQAHLFDALRIVERGDLSPAEMRGAWAGEMGQTQFMPSNYVTYAVDFDGDGRADLLHSPTDVLASTANYLRGHGWVRGQDWSPGTANFAAIREWNKSQVYAQTIAYFASRLAGNATEAAASQ</sequence>
<dbReference type="InterPro" id="IPR043426">
    <property type="entry name" value="MltB-like"/>
</dbReference>
<evidence type="ECO:0000313" key="3">
    <source>
        <dbReference type="EMBL" id="RDI59518.1"/>
    </source>
</evidence>
<dbReference type="InterPro" id="IPR023346">
    <property type="entry name" value="Lysozyme-like_dom_sf"/>
</dbReference>
<feature type="domain" description="Transglycosylase SLT" evidence="2">
    <location>
        <begin position="31"/>
        <end position="237"/>
    </location>
</feature>
<gene>
    <name evidence="3" type="ORF">DES45_104434</name>
</gene>
<evidence type="ECO:0000259" key="2">
    <source>
        <dbReference type="Pfam" id="PF13406"/>
    </source>
</evidence>
<name>A0A370HLX1_9HYPH</name>
<dbReference type="PANTHER" id="PTHR30163:SF8">
    <property type="entry name" value="LYTIC MUREIN TRANSGLYCOSYLASE"/>
    <property type="match status" value="1"/>
</dbReference>
<keyword evidence="1" id="KW-0732">Signal</keyword>
<dbReference type="Gene3D" id="1.10.8.350">
    <property type="entry name" value="Bacterial muramidase"/>
    <property type="match status" value="1"/>
</dbReference>
<reference evidence="3 4" key="1">
    <citation type="submission" date="2018-07" db="EMBL/GenBank/DDBJ databases">
        <title>Genomic Encyclopedia of Type Strains, Phase IV (KMG-IV): sequencing the most valuable type-strain genomes for metagenomic binning, comparative biology and taxonomic classification.</title>
        <authorList>
            <person name="Goeker M."/>
        </authorList>
    </citation>
    <scope>NUCLEOTIDE SEQUENCE [LARGE SCALE GENOMIC DNA]</scope>
    <source>
        <strain evidence="3 4">DSM 14364</strain>
    </source>
</reference>
<feature type="chain" id="PRO_5016909906" evidence="1">
    <location>
        <begin position="23"/>
        <end position="277"/>
    </location>
</feature>
<accession>A0A370HLX1</accession>
<evidence type="ECO:0000256" key="1">
    <source>
        <dbReference type="SAM" id="SignalP"/>
    </source>
</evidence>
<dbReference type="Gene3D" id="1.10.530.10">
    <property type="match status" value="1"/>
</dbReference>
<protein>
    <submittedName>
        <fullName evidence="3">Lytic murein transglycosylase</fullName>
    </submittedName>
</protein>
<dbReference type="FunFam" id="1.10.8.350:FF:000001">
    <property type="entry name" value="Lytic murein transglycosylase B"/>
    <property type="match status" value="1"/>
</dbReference>
<proteinExistence type="predicted"/>
<dbReference type="EMBL" id="QQBB01000004">
    <property type="protein sequence ID" value="RDI59518.1"/>
    <property type="molecule type" value="Genomic_DNA"/>
</dbReference>
<feature type="signal peptide" evidence="1">
    <location>
        <begin position="1"/>
        <end position="22"/>
    </location>
</feature>
<dbReference type="InterPro" id="IPR031304">
    <property type="entry name" value="SLT_2"/>
</dbReference>
<dbReference type="GO" id="GO:0009253">
    <property type="term" value="P:peptidoglycan catabolic process"/>
    <property type="evidence" value="ECO:0007669"/>
    <property type="project" value="TreeGrafter"/>
</dbReference>
<organism evidence="3 4">
    <name type="scientific">Microvirga subterranea</name>
    <dbReference type="NCBI Taxonomy" id="186651"/>
    <lineage>
        <taxon>Bacteria</taxon>
        <taxon>Pseudomonadati</taxon>
        <taxon>Pseudomonadota</taxon>
        <taxon>Alphaproteobacteria</taxon>
        <taxon>Hyphomicrobiales</taxon>
        <taxon>Methylobacteriaceae</taxon>
        <taxon>Microvirga</taxon>
    </lineage>
</organism>
<dbReference type="InterPro" id="IPR011970">
    <property type="entry name" value="MltB_2"/>
</dbReference>
<dbReference type="SUPFAM" id="SSF53955">
    <property type="entry name" value="Lysozyme-like"/>
    <property type="match status" value="1"/>
</dbReference>
<dbReference type="Pfam" id="PF13406">
    <property type="entry name" value="SLT_2"/>
    <property type="match status" value="1"/>
</dbReference>